<dbReference type="Proteomes" id="UP001145114">
    <property type="component" value="Unassembled WGS sequence"/>
</dbReference>
<name>A0ACC1HCD8_9FUNG</name>
<comment type="caution">
    <text evidence="1">The sequence shown here is derived from an EMBL/GenBank/DDBJ whole genome shotgun (WGS) entry which is preliminary data.</text>
</comment>
<evidence type="ECO:0000313" key="1">
    <source>
        <dbReference type="EMBL" id="KAJ1673291.1"/>
    </source>
</evidence>
<sequence>MVEVGRVVLVTHGRYAGKIAVIVDIIDHSRAIIEGPTTGVPRKAAAFHRMTLTDLVVKKLPRATGTTALKKAIEKQDIVATWEKSAWAKKLAARETRANMTDFDRFKKMVLKQKQRAIIKKEFKSLKQQTKA</sequence>
<accession>A0ACC1HCD8</accession>
<reference evidence="1" key="1">
    <citation type="submission" date="2022-06" db="EMBL/GenBank/DDBJ databases">
        <title>Phylogenomic reconstructions and comparative analyses of Kickxellomycotina fungi.</title>
        <authorList>
            <person name="Reynolds N.K."/>
            <person name="Stajich J.E."/>
            <person name="Barry K."/>
            <person name="Grigoriev I.V."/>
            <person name="Crous P."/>
            <person name="Smith M.E."/>
        </authorList>
    </citation>
    <scope>NUCLEOTIDE SEQUENCE</scope>
    <source>
        <strain evidence="1">RSA 2271</strain>
    </source>
</reference>
<gene>
    <name evidence="1" type="ORF">EV182_005521</name>
</gene>
<organism evidence="1 2">
    <name type="scientific">Spiromyces aspiralis</name>
    <dbReference type="NCBI Taxonomy" id="68401"/>
    <lineage>
        <taxon>Eukaryota</taxon>
        <taxon>Fungi</taxon>
        <taxon>Fungi incertae sedis</taxon>
        <taxon>Zoopagomycota</taxon>
        <taxon>Kickxellomycotina</taxon>
        <taxon>Kickxellomycetes</taxon>
        <taxon>Kickxellales</taxon>
        <taxon>Kickxellaceae</taxon>
        <taxon>Spiromyces</taxon>
    </lineage>
</organism>
<protein>
    <submittedName>
        <fullName evidence="1">Uncharacterized protein</fullName>
    </submittedName>
</protein>
<evidence type="ECO:0000313" key="2">
    <source>
        <dbReference type="Proteomes" id="UP001145114"/>
    </source>
</evidence>
<keyword evidence="2" id="KW-1185">Reference proteome</keyword>
<proteinExistence type="predicted"/>
<dbReference type="EMBL" id="JAMZIH010007140">
    <property type="protein sequence ID" value="KAJ1673291.1"/>
    <property type="molecule type" value="Genomic_DNA"/>
</dbReference>